<dbReference type="EMBL" id="JABMIG020000429">
    <property type="protein sequence ID" value="KAL3778546.1"/>
    <property type="molecule type" value="Genomic_DNA"/>
</dbReference>
<evidence type="ECO:0000313" key="1">
    <source>
        <dbReference type="EMBL" id="KAL3778546.1"/>
    </source>
</evidence>
<dbReference type="AlphaFoldDB" id="A0ABD3NSP1"/>
<sequence>MMPNKRNMLLETIACLFLFPRQDVFQGQRLTSEANEHTYGLWRMILREFNMEQLIRIVQKAIIKNDAMFESNFDALRSNTMKGYPSGLQEFLKNMQKGSSGSGPIEVDLTKPAVHQLWDTVQGILSFGTNLMQPFLKIFGSEVGNGLSPLLDLISLVQRFFSPPLPDPRAVAVSAGSSISNNNNHLIYESESDNDEPSVSFNLETPDTSQSQLETHIAGLQTAAELDSDADVDIDIGSDGDIHNNTTISIDGETEDTTTNGSDALIQFKTLLQNSNNLVDVLSESAKLMVMLTLSCDKGSITMDHKFKSRTERWFTTKLSGDSKYKTDVPQPDQPHLLLRRDSTIELHVRKAGQEQVLEYRALAFFTKYYNKWFVSIQAEFPWVNDKAFTKPKGRVLAVLVKKSGAVYREVKLETGGEWAPQHVFRSVPFDEIIRVGSDLVEM</sequence>
<reference evidence="1 2" key="1">
    <citation type="journal article" date="2020" name="G3 (Bethesda)">
        <title>Improved Reference Genome for Cyclotella cryptica CCMP332, a Model for Cell Wall Morphogenesis, Salinity Adaptation, and Lipid Production in Diatoms (Bacillariophyta).</title>
        <authorList>
            <person name="Roberts W.R."/>
            <person name="Downey K.M."/>
            <person name="Ruck E.C."/>
            <person name="Traller J.C."/>
            <person name="Alverson A.J."/>
        </authorList>
    </citation>
    <scope>NUCLEOTIDE SEQUENCE [LARGE SCALE GENOMIC DNA]</scope>
    <source>
        <strain evidence="1 2">CCMP332</strain>
    </source>
</reference>
<name>A0ABD3NSP1_9STRA</name>
<evidence type="ECO:0000313" key="2">
    <source>
        <dbReference type="Proteomes" id="UP001516023"/>
    </source>
</evidence>
<comment type="caution">
    <text evidence="1">The sequence shown here is derived from an EMBL/GenBank/DDBJ whole genome shotgun (WGS) entry which is preliminary data.</text>
</comment>
<proteinExistence type="predicted"/>
<organism evidence="1 2">
    <name type="scientific">Cyclotella cryptica</name>
    <dbReference type="NCBI Taxonomy" id="29204"/>
    <lineage>
        <taxon>Eukaryota</taxon>
        <taxon>Sar</taxon>
        <taxon>Stramenopiles</taxon>
        <taxon>Ochrophyta</taxon>
        <taxon>Bacillariophyta</taxon>
        <taxon>Coscinodiscophyceae</taxon>
        <taxon>Thalassiosirophycidae</taxon>
        <taxon>Stephanodiscales</taxon>
        <taxon>Stephanodiscaceae</taxon>
        <taxon>Cyclotella</taxon>
    </lineage>
</organism>
<accession>A0ABD3NSP1</accession>
<dbReference type="Proteomes" id="UP001516023">
    <property type="component" value="Unassembled WGS sequence"/>
</dbReference>
<keyword evidence="2" id="KW-1185">Reference proteome</keyword>
<protein>
    <submittedName>
        <fullName evidence="1">Uncharacterized protein</fullName>
    </submittedName>
</protein>
<gene>
    <name evidence="1" type="ORF">HJC23_001715</name>
</gene>